<keyword evidence="4 7" id="KW-0547">Nucleotide-binding</keyword>
<evidence type="ECO:0000256" key="2">
    <source>
        <dbReference type="ARBA" id="ARBA00022527"/>
    </source>
</evidence>
<dbReference type="GO" id="GO:0005524">
    <property type="term" value="F:ATP binding"/>
    <property type="evidence" value="ECO:0007669"/>
    <property type="project" value="UniProtKB-UniRule"/>
</dbReference>
<keyword evidence="6 7" id="KW-0067">ATP-binding</keyword>
<dbReference type="Gene3D" id="1.10.510.10">
    <property type="entry name" value="Transferase(Phosphotransferase) domain 1"/>
    <property type="match status" value="1"/>
</dbReference>
<evidence type="ECO:0000256" key="4">
    <source>
        <dbReference type="ARBA" id="ARBA00022741"/>
    </source>
</evidence>
<dbReference type="PROSITE" id="PS50011">
    <property type="entry name" value="PROTEIN_KINASE_DOM"/>
    <property type="match status" value="1"/>
</dbReference>
<evidence type="ECO:0000313" key="11">
    <source>
        <dbReference type="Proteomes" id="UP000326546"/>
    </source>
</evidence>
<reference evidence="10 11" key="1">
    <citation type="submission" date="2019-09" db="EMBL/GenBank/DDBJ databases">
        <title>Serinicoccus pratensis sp. nov., isolated from meadow soil.</title>
        <authorList>
            <person name="Zhang W."/>
        </authorList>
    </citation>
    <scope>NUCLEOTIDE SEQUENCE [LARGE SCALE GENOMIC DNA]</scope>
    <source>
        <strain evidence="10 11">W204</strain>
    </source>
</reference>
<sequence length="414" mass="44095">MTSSAAGARSTGAVRAGRYPLQEVIGVGSFATVHRALDERLDDVVVVKILAENHSLNPEVRERFIAEGRALRRVSSRHVVTVHDIGESDRQQPYLVLELADRGDLAERVRTLRAEGWRASAADLLVVARQLGAALEAVHAARLVHRDLSPANVLLASSHTEGEETRTAQAEAVRADERLVLADLGMCKDLALGSGLTVAGGTAGFRAPELDAGPAVIDTRADLWSLSALVTWLAEGADLPERLHTVLARGQADDPDDRQPDVATWLAEVEEALEPPPPQDGQDLTDEARGGEGATSYRGAWRRTAAVALVALLLGLGAGWLLRGSGDPPAATSSARVHIEAPEQVQVGEPATFTLRHLGVDSWVWVLPTGEHVVDEETVTLTPTGAGTATLSVRALDPEGRDLEDVLEFQVAEP</sequence>
<dbReference type="InterPro" id="IPR017441">
    <property type="entry name" value="Protein_kinase_ATP_BS"/>
</dbReference>
<dbReference type="PROSITE" id="PS00109">
    <property type="entry name" value="PROTEIN_KINASE_TYR"/>
    <property type="match status" value="1"/>
</dbReference>
<evidence type="ECO:0000256" key="8">
    <source>
        <dbReference type="SAM" id="MobiDB-lite"/>
    </source>
</evidence>
<dbReference type="PANTHER" id="PTHR43289">
    <property type="entry name" value="MITOGEN-ACTIVATED PROTEIN KINASE KINASE KINASE 20-RELATED"/>
    <property type="match status" value="1"/>
</dbReference>
<evidence type="ECO:0000256" key="3">
    <source>
        <dbReference type="ARBA" id="ARBA00022679"/>
    </source>
</evidence>
<feature type="domain" description="Protein kinase" evidence="9">
    <location>
        <begin position="19"/>
        <end position="321"/>
    </location>
</feature>
<dbReference type="InterPro" id="IPR008266">
    <property type="entry name" value="Tyr_kinase_AS"/>
</dbReference>
<evidence type="ECO:0000256" key="6">
    <source>
        <dbReference type="ARBA" id="ARBA00022840"/>
    </source>
</evidence>
<protein>
    <recommendedName>
        <fullName evidence="1">non-specific serine/threonine protein kinase</fullName>
        <ecNumber evidence="1">2.7.11.1</ecNumber>
    </recommendedName>
</protein>
<keyword evidence="11" id="KW-1185">Reference proteome</keyword>
<evidence type="ECO:0000256" key="7">
    <source>
        <dbReference type="PROSITE-ProRule" id="PRU10141"/>
    </source>
</evidence>
<evidence type="ECO:0000259" key="9">
    <source>
        <dbReference type="PROSITE" id="PS50011"/>
    </source>
</evidence>
<evidence type="ECO:0000256" key="1">
    <source>
        <dbReference type="ARBA" id="ARBA00012513"/>
    </source>
</evidence>
<keyword evidence="2" id="KW-0723">Serine/threonine-protein kinase</keyword>
<gene>
    <name evidence="10" type="ORF">FY030_12255</name>
</gene>
<organism evidence="10 11">
    <name type="scientific">Ornithinimicrobium pratense</name>
    <dbReference type="NCBI Taxonomy" id="2593973"/>
    <lineage>
        <taxon>Bacteria</taxon>
        <taxon>Bacillati</taxon>
        <taxon>Actinomycetota</taxon>
        <taxon>Actinomycetes</taxon>
        <taxon>Micrococcales</taxon>
        <taxon>Ornithinimicrobiaceae</taxon>
        <taxon>Ornithinimicrobium</taxon>
    </lineage>
</organism>
<dbReference type="KEGG" id="serw:FY030_12255"/>
<dbReference type="AlphaFoldDB" id="A0A5J6V8C5"/>
<dbReference type="GO" id="GO:0004674">
    <property type="term" value="F:protein serine/threonine kinase activity"/>
    <property type="evidence" value="ECO:0007669"/>
    <property type="project" value="UniProtKB-KW"/>
</dbReference>
<dbReference type="InterPro" id="IPR011009">
    <property type="entry name" value="Kinase-like_dom_sf"/>
</dbReference>
<proteinExistence type="predicted"/>
<keyword evidence="3" id="KW-0808">Transferase</keyword>
<dbReference type="PANTHER" id="PTHR43289:SF6">
    <property type="entry name" value="SERINE_THREONINE-PROTEIN KINASE NEKL-3"/>
    <property type="match status" value="1"/>
</dbReference>
<accession>A0A5J6V8C5</accession>
<feature type="binding site" evidence="7">
    <location>
        <position position="48"/>
    </location>
    <ligand>
        <name>ATP</name>
        <dbReference type="ChEBI" id="CHEBI:30616"/>
    </ligand>
</feature>
<feature type="region of interest" description="Disordered" evidence="8">
    <location>
        <begin position="272"/>
        <end position="295"/>
    </location>
</feature>
<dbReference type="OrthoDB" id="9762169at2"/>
<dbReference type="EC" id="2.7.11.1" evidence="1"/>
<name>A0A5J6V8C5_9MICO</name>
<dbReference type="InterPro" id="IPR000719">
    <property type="entry name" value="Prot_kinase_dom"/>
</dbReference>
<evidence type="ECO:0000256" key="5">
    <source>
        <dbReference type="ARBA" id="ARBA00022777"/>
    </source>
</evidence>
<keyword evidence="5 10" id="KW-0418">Kinase</keyword>
<evidence type="ECO:0000313" key="10">
    <source>
        <dbReference type="EMBL" id="QFG69376.1"/>
    </source>
</evidence>
<dbReference type="Gene3D" id="3.30.200.20">
    <property type="entry name" value="Phosphorylase Kinase, domain 1"/>
    <property type="match status" value="1"/>
</dbReference>
<dbReference type="PROSITE" id="PS00107">
    <property type="entry name" value="PROTEIN_KINASE_ATP"/>
    <property type="match status" value="1"/>
</dbReference>
<dbReference type="SUPFAM" id="SSF56112">
    <property type="entry name" value="Protein kinase-like (PK-like)"/>
    <property type="match status" value="1"/>
</dbReference>
<dbReference type="Pfam" id="PF00069">
    <property type="entry name" value="Pkinase"/>
    <property type="match status" value="1"/>
</dbReference>
<dbReference type="CDD" id="cd14014">
    <property type="entry name" value="STKc_PknB_like"/>
    <property type="match status" value="1"/>
</dbReference>
<dbReference type="Proteomes" id="UP000326546">
    <property type="component" value="Chromosome"/>
</dbReference>
<dbReference type="EMBL" id="CP044427">
    <property type="protein sequence ID" value="QFG69376.1"/>
    <property type="molecule type" value="Genomic_DNA"/>
</dbReference>
<dbReference type="RefSeq" id="WP_158061750.1">
    <property type="nucleotide sequence ID" value="NZ_CP044427.1"/>
</dbReference>